<dbReference type="InterPro" id="IPR027417">
    <property type="entry name" value="P-loop_NTPase"/>
</dbReference>
<sequence>MSSLPPCDAAFGPRVDPSCRAFDFTLYFEDIFLTILPNAAFIFSLPVGLYPLFKGTNVIKSNRLVSLKAAVYVSLAIYQTVFLVFRQLKPNIETRASLASDALGLATTIGVGIFSWLHHHRSVQTSTLLEIFMGISSILDIARVRTLWLVADNYGPASILSLTLAMKISGIFLESFSKRKNLRLSDNELYMSSGPEPFIGFWIRVGFGWLFSTLRQGYHQILAVDDLPALDYRLRSDGVYSSLQTTMVKYDMAKKYSLLRACFRAYNRTFLGAVIPRLCLTGFTFAQPFLINALISYVEIDTPLSNGKAMIGAYALAYLGKAVSNSVFSYQTFRFLTQLRGGLISLIYHETAHGRNVDQGELDSTSLMGTDVQRIIVGFQSIHELWGSLIDIAIATYLLQREVYVACLVPGLLVLAFVLMTFKISARGKRYQKLWAEKVEERLAVTSSMLGDMRAIKMLGLSDKLFDIVDKLRRTEIYESRKFRILLVGEIFFSNSPTVLAPVVTFAAFVAIAAARHEHSILTAQAFTSLSLISLQTTPALSLIQAIPAVIQCLSCFDRIQEFCSRVNKNAVSENMQPQNSEEWQSSHIVSFNCQSFAWSKSGLAILDSIDVQISAGRITAVMGPTGSGKSTLLESILGETIPLYGPDRTVRSFYTAAYCSQTPWLINGTIRENIIGQSAVESVDEAWYDTVLWACGLEADVNRLKRGDHTAVGSKGSSLSGGQKQRVALARAIYSRCQFVLLDDVFSGIDAYNVSLISNRLFGEHGLLRRQKSTVILVTHAPSVVAFAQDVIVLESGRIRKAGPLESLQGTEGYLSTSKQQVDSFNDSSLDPDTTTSVNTNGDLHKVASSSFDEQTNDLNRRNGDPSVYKYFSKASGHMTVFGIFAFLALCVFCAEFSTVWVDWWSAANSNDPNNNATGMYLGVYATLGISSTLFMTAACWLLFVKVISNSSLNLHTDLLTTTVRATLQFCLETDLGSIVNRFSQDMELIGMDLCGVSINYTYSVCDLVGKGVLLAVFGKYLSVAIPFVVVIVYIVQKFYLRTSRQVRLLDIEAKAPVYQLFLETSSGANTLRAYGWQSSFQKILESRLDRSQRPVYSLYCIQRLLAFILDLVIAALAVILVSIVVMWKSSFTAGAVGISLVTIMTFNRTMVSVVKYWTTLETSIGAVARIKDFAENTPVEKNRSDCQMVVPSNWPTAGTIVYKNVVASYKPEAEPVLKGISLSIKKGEKIAICGRSGSGKTSMILSLLAMIHCHQDSSIEIDGIDIASLAPAELRSRINVVPQDPFLMPGSIRFNIDPYGSVSDEAIIRALQKLNLWNIVESSGGLDTQRPTTSWSVGEKQLLCLARAMIRKSPVLILDEATSSVDSVTESIMQNVIDTDFVEHTVIAVVHRLGYIRHFDKVAFLQAGELVEFDGPDALLTRDSAFADLYNSMSY</sequence>
<dbReference type="GO" id="GO:0016887">
    <property type="term" value="F:ATP hydrolysis activity"/>
    <property type="evidence" value="ECO:0007669"/>
    <property type="project" value="InterPro"/>
</dbReference>
<dbReference type="InterPro" id="IPR044746">
    <property type="entry name" value="ABCC_6TM_D1"/>
</dbReference>
<comment type="subcellular location">
    <subcellularLocation>
        <location evidence="1">Cell membrane</location>
        <topology evidence="1">Multi-pass membrane protein</topology>
    </subcellularLocation>
</comment>
<keyword evidence="13" id="KW-0378">Hydrolase</keyword>
<feature type="domain" description="ABC transmembrane type-1" evidence="12">
    <location>
        <begin position="278"/>
        <end position="552"/>
    </location>
</feature>
<proteinExistence type="inferred from homology"/>
<dbReference type="InterPro" id="IPR017871">
    <property type="entry name" value="ABC_transporter-like_CS"/>
</dbReference>
<keyword evidence="9 10" id="KW-0472">Membrane</keyword>
<feature type="transmembrane region" description="Helical" evidence="10">
    <location>
        <begin position="31"/>
        <end position="53"/>
    </location>
</feature>
<evidence type="ECO:0000256" key="6">
    <source>
        <dbReference type="ARBA" id="ARBA00022741"/>
    </source>
</evidence>
<feature type="transmembrane region" description="Helical" evidence="10">
    <location>
        <begin position="97"/>
        <end position="117"/>
    </location>
</feature>
<reference evidence="13" key="1">
    <citation type="submission" date="2021-12" db="EMBL/GenBank/DDBJ databases">
        <title>Convergent genome expansion in fungi linked to evolution of root-endophyte symbiosis.</title>
        <authorList>
            <consortium name="DOE Joint Genome Institute"/>
            <person name="Ke Y.-H."/>
            <person name="Bonito G."/>
            <person name="Liao H.-L."/>
            <person name="Looney B."/>
            <person name="Rojas-Flechas A."/>
            <person name="Nash J."/>
            <person name="Hameed K."/>
            <person name="Schadt C."/>
            <person name="Martin F."/>
            <person name="Crous P.W."/>
            <person name="Miettinen O."/>
            <person name="Magnuson J.K."/>
            <person name="Labbe J."/>
            <person name="Jacobson D."/>
            <person name="Doktycz M.J."/>
            <person name="Veneault-Fourrey C."/>
            <person name="Kuo A."/>
            <person name="Mondo S."/>
            <person name="Calhoun S."/>
            <person name="Riley R."/>
            <person name="Ohm R."/>
            <person name="LaButti K."/>
            <person name="Andreopoulos B."/>
            <person name="Pangilinan J."/>
            <person name="Nolan M."/>
            <person name="Tritt A."/>
            <person name="Clum A."/>
            <person name="Lipzen A."/>
            <person name="Daum C."/>
            <person name="Barry K."/>
            <person name="Grigoriev I.V."/>
            <person name="Vilgalys R."/>
        </authorList>
    </citation>
    <scope>NUCLEOTIDE SEQUENCE</scope>
    <source>
        <strain evidence="13">PMI_201</strain>
    </source>
</reference>
<dbReference type="CDD" id="cd03244">
    <property type="entry name" value="ABCC_MRP_domain2"/>
    <property type="match status" value="1"/>
</dbReference>
<dbReference type="InterPro" id="IPR050173">
    <property type="entry name" value="ABC_transporter_C-like"/>
</dbReference>
<evidence type="ECO:0000256" key="5">
    <source>
        <dbReference type="ARBA" id="ARBA00022692"/>
    </source>
</evidence>
<keyword evidence="4" id="KW-1003">Cell membrane</keyword>
<dbReference type="SUPFAM" id="SSF90123">
    <property type="entry name" value="ABC transporter transmembrane region"/>
    <property type="match status" value="2"/>
</dbReference>
<evidence type="ECO:0000256" key="1">
    <source>
        <dbReference type="ARBA" id="ARBA00004651"/>
    </source>
</evidence>
<comment type="caution">
    <text evidence="13">The sequence shown here is derived from an EMBL/GenBank/DDBJ whole genome shotgun (WGS) entry which is preliminary data.</text>
</comment>
<comment type="similarity">
    <text evidence="2">Belongs to the ABC transporter superfamily. ABCC family. Conjugate transporter (TC 3.A.1.208) subfamily.</text>
</comment>
<dbReference type="InterPro" id="IPR003439">
    <property type="entry name" value="ABC_transporter-like_ATP-bd"/>
</dbReference>
<dbReference type="InterPro" id="IPR036640">
    <property type="entry name" value="ABC1_TM_sf"/>
</dbReference>
<feature type="transmembrane region" description="Helical" evidence="10">
    <location>
        <begin position="65"/>
        <end position="85"/>
    </location>
</feature>
<accession>A0AAD4KZM7</accession>
<keyword evidence="14" id="KW-1185">Reference proteome</keyword>
<evidence type="ECO:0000256" key="2">
    <source>
        <dbReference type="ARBA" id="ARBA00009726"/>
    </source>
</evidence>
<keyword evidence="6" id="KW-0547">Nucleotide-binding</keyword>
<dbReference type="Proteomes" id="UP001201262">
    <property type="component" value="Unassembled WGS sequence"/>
</dbReference>
<dbReference type="Gene3D" id="3.40.50.300">
    <property type="entry name" value="P-loop containing nucleotide triphosphate hydrolases"/>
    <property type="match status" value="2"/>
</dbReference>
<feature type="domain" description="ABC transmembrane type-1" evidence="12">
    <location>
        <begin position="883"/>
        <end position="1164"/>
    </location>
</feature>
<dbReference type="PROSITE" id="PS50893">
    <property type="entry name" value="ABC_TRANSPORTER_2"/>
    <property type="match status" value="2"/>
</dbReference>
<dbReference type="PROSITE" id="PS00211">
    <property type="entry name" value="ABC_TRANSPORTER_1"/>
    <property type="match status" value="1"/>
</dbReference>
<dbReference type="PANTHER" id="PTHR24223:SF404">
    <property type="entry name" value="ABC MULTIDRUG TRANSPORTER (EUROFUNG)-RELATED"/>
    <property type="match status" value="1"/>
</dbReference>
<evidence type="ECO:0000259" key="11">
    <source>
        <dbReference type="PROSITE" id="PS50893"/>
    </source>
</evidence>
<evidence type="ECO:0000256" key="3">
    <source>
        <dbReference type="ARBA" id="ARBA00022448"/>
    </source>
</evidence>
<evidence type="ECO:0000256" key="8">
    <source>
        <dbReference type="ARBA" id="ARBA00022989"/>
    </source>
</evidence>
<dbReference type="InterPro" id="IPR011527">
    <property type="entry name" value="ABC1_TM_dom"/>
</dbReference>
<dbReference type="GeneID" id="70243196"/>
<evidence type="ECO:0000256" key="9">
    <source>
        <dbReference type="ARBA" id="ARBA00023136"/>
    </source>
</evidence>
<dbReference type="PANTHER" id="PTHR24223">
    <property type="entry name" value="ATP-BINDING CASSETTE SUB-FAMILY C"/>
    <property type="match status" value="1"/>
</dbReference>
<dbReference type="Gene3D" id="1.20.1560.10">
    <property type="entry name" value="ABC transporter type 1, transmembrane domain"/>
    <property type="match status" value="2"/>
</dbReference>
<feature type="transmembrane region" description="Helical" evidence="10">
    <location>
        <begin position="880"/>
        <end position="903"/>
    </location>
</feature>
<feature type="transmembrane region" description="Helical" evidence="10">
    <location>
        <begin position="403"/>
        <end position="422"/>
    </location>
</feature>
<name>A0AAD4KZM7_9EURO</name>
<dbReference type="GO" id="GO:0005524">
    <property type="term" value="F:ATP binding"/>
    <property type="evidence" value="ECO:0007669"/>
    <property type="project" value="UniProtKB-KW"/>
</dbReference>
<dbReference type="PROSITE" id="PS50929">
    <property type="entry name" value="ABC_TM1F"/>
    <property type="match status" value="2"/>
</dbReference>
<dbReference type="RefSeq" id="XP_046076571.1">
    <property type="nucleotide sequence ID" value="XM_046212909.1"/>
</dbReference>
<feature type="transmembrane region" description="Helical" evidence="10">
    <location>
        <begin position="923"/>
        <end position="945"/>
    </location>
</feature>
<keyword evidence="7" id="KW-0067">ATP-binding</keyword>
<organism evidence="13 14">
    <name type="scientific">Talaromyces proteolyticus</name>
    <dbReference type="NCBI Taxonomy" id="1131652"/>
    <lineage>
        <taxon>Eukaryota</taxon>
        <taxon>Fungi</taxon>
        <taxon>Dikarya</taxon>
        <taxon>Ascomycota</taxon>
        <taxon>Pezizomycotina</taxon>
        <taxon>Eurotiomycetes</taxon>
        <taxon>Eurotiomycetidae</taxon>
        <taxon>Eurotiales</taxon>
        <taxon>Trichocomaceae</taxon>
        <taxon>Talaromyces</taxon>
        <taxon>Talaromyces sect. Bacilispori</taxon>
    </lineage>
</organism>
<keyword evidence="3" id="KW-0813">Transport</keyword>
<feature type="transmembrane region" description="Helical" evidence="10">
    <location>
        <begin position="1106"/>
        <end position="1127"/>
    </location>
</feature>
<keyword evidence="8 10" id="KW-1133">Transmembrane helix</keyword>
<evidence type="ECO:0000259" key="12">
    <source>
        <dbReference type="PROSITE" id="PS50929"/>
    </source>
</evidence>
<dbReference type="FunFam" id="1.20.1560.10:FF:000055">
    <property type="entry name" value="ABC multidrug transporter (Eurofung)"/>
    <property type="match status" value="1"/>
</dbReference>
<dbReference type="GO" id="GO:0140359">
    <property type="term" value="F:ABC-type transporter activity"/>
    <property type="evidence" value="ECO:0007669"/>
    <property type="project" value="InterPro"/>
</dbReference>
<dbReference type="EMBL" id="JAJTJA010000002">
    <property type="protein sequence ID" value="KAH8703553.1"/>
    <property type="molecule type" value="Genomic_DNA"/>
</dbReference>
<feature type="domain" description="ABC transporter" evidence="11">
    <location>
        <begin position="1202"/>
        <end position="1434"/>
    </location>
</feature>
<evidence type="ECO:0000256" key="10">
    <source>
        <dbReference type="SAM" id="Phobius"/>
    </source>
</evidence>
<dbReference type="CDD" id="cd18579">
    <property type="entry name" value="ABC_6TM_ABCC_D1"/>
    <property type="match status" value="1"/>
</dbReference>
<keyword evidence="5 10" id="KW-0812">Transmembrane</keyword>
<dbReference type="InterPro" id="IPR044726">
    <property type="entry name" value="ABCC_6TM_D2"/>
</dbReference>
<dbReference type="Pfam" id="PF00664">
    <property type="entry name" value="ABC_membrane"/>
    <property type="match status" value="1"/>
</dbReference>
<dbReference type="Pfam" id="PF00005">
    <property type="entry name" value="ABC_tran"/>
    <property type="match status" value="2"/>
</dbReference>
<protein>
    <submittedName>
        <fullName evidence="13">P-loop containing nucleoside triphosphate hydrolase protein</fullName>
    </submittedName>
</protein>
<feature type="transmembrane region" description="Helical" evidence="10">
    <location>
        <begin position="1013"/>
        <end position="1037"/>
    </location>
</feature>
<dbReference type="GO" id="GO:0005886">
    <property type="term" value="C:plasma membrane"/>
    <property type="evidence" value="ECO:0007669"/>
    <property type="project" value="UniProtKB-SubCell"/>
</dbReference>
<dbReference type="InterPro" id="IPR003593">
    <property type="entry name" value="AAA+_ATPase"/>
</dbReference>
<dbReference type="CDD" id="cd18580">
    <property type="entry name" value="ABC_6TM_ABCC_D2"/>
    <property type="match status" value="1"/>
</dbReference>
<gene>
    <name evidence="13" type="ORF">BGW36DRAFT_334369</name>
</gene>
<dbReference type="FunFam" id="3.40.50.300:FF:000838">
    <property type="entry name" value="ABC multidrug transporter (Eurofung)"/>
    <property type="match status" value="1"/>
</dbReference>
<dbReference type="SUPFAM" id="SSF52540">
    <property type="entry name" value="P-loop containing nucleoside triphosphate hydrolases"/>
    <property type="match status" value="2"/>
</dbReference>
<feature type="domain" description="ABC transporter" evidence="11">
    <location>
        <begin position="592"/>
        <end position="822"/>
    </location>
</feature>
<evidence type="ECO:0000313" key="13">
    <source>
        <dbReference type="EMBL" id="KAH8703553.1"/>
    </source>
</evidence>
<evidence type="ECO:0000313" key="14">
    <source>
        <dbReference type="Proteomes" id="UP001201262"/>
    </source>
</evidence>
<evidence type="ECO:0000256" key="7">
    <source>
        <dbReference type="ARBA" id="ARBA00022840"/>
    </source>
</evidence>
<evidence type="ECO:0000256" key="4">
    <source>
        <dbReference type="ARBA" id="ARBA00022475"/>
    </source>
</evidence>
<dbReference type="FunFam" id="1.20.1560.10:FF:000066">
    <property type="entry name" value="ABC multidrug transporter (Eurofung)"/>
    <property type="match status" value="1"/>
</dbReference>
<dbReference type="SMART" id="SM00382">
    <property type="entry name" value="AAA"/>
    <property type="match status" value="2"/>
</dbReference>